<organism evidence="1 2">
    <name type="scientific">Ilex paraguariensis</name>
    <name type="common">yerba mate</name>
    <dbReference type="NCBI Taxonomy" id="185542"/>
    <lineage>
        <taxon>Eukaryota</taxon>
        <taxon>Viridiplantae</taxon>
        <taxon>Streptophyta</taxon>
        <taxon>Embryophyta</taxon>
        <taxon>Tracheophyta</taxon>
        <taxon>Spermatophyta</taxon>
        <taxon>Magnoliopsida</taxon>
        <taxon>eudicotyledons</taxon>
        <taxon>Gunneridae</taxon>
        <taxon>Pentapetalae</taxon>
        <taxon>asterids</taxon>
        <taxon>campanulids</taxon>
        <taxon>Aquifoliales</taxon>
        <taxon>Aquifoliaceae</taxon>
        <taxon>Ilex</taxon>
    </lineage>
</organism>
<sequence>MERKEPAKERLRNIKLLLHCEVVRKFGHCSFLLLKLVGSFKLCGAGSLEFENELSQKVE</sequence>
<dbReference type="EMBL" id="CAUOFW020002092">
    <property type="protein sequence ID" value="CAK9151016.1"/>
    <property type="molecule type" value="Genomic_DNA"/>
</dbReference>
<evidence type="ECO:0000313" key="2">
    <source>
        <dbReference type="Proteomes" id="UP001642360"/>
    </source>
</evidence>
<dbReference type="Proteomes" id="UP001642360">
    <property type="component" value="Unassembled WGS sequence"/>
</dbReference>
<gene>
    <name evidence="1" type="ORF">ILEXP_LOCUS19176</name>
</gene>
<evidence type="ECO:0000313" key="1">
    <source>
        <dbReference type="EMBL" id="CAK9151016.1"/>
    </source>
</evidence>
<protein>
    <submittedName>
        <fullName evidence="1">Uncharacterized protein</fullName>
    </submittedName>
</protein>
<name>A0ABC8S469_9AQUA</name>
<keyword evidence="2" id="KW-1185">Reference proteome</keyword>
<proteinExistence type="predicted"/>
<accession>A0ABC8S469</accession>
<dbReference type="AlphaFoldDB" id="A0ABC8S469"/>
<reference evidence="1 2" key="1">
    <citation type="submission" date="2024-02" db="EMBL/GenBank/DDBJ databases">
        <authorList>
            <person name="Vignale AGUSTIN F."/>
            <person name="Sosa J E."/>
            <person name="Modenutti C."/>
        </authorList>
    </citation>
    <scope>NUCLEOTIDE SEQUENCE [LARGE SCALE GENOMIC DNA]</scope>
</reference>
<comment type="caution">
    <text evidence="1">The sequence shown here is derived from an EMBL/GenBank/DDBJ whole genome shotgun (WGS) entry which is preliminary data.</text>
</comment>